<dbReference type="GO" id="GO:0004143">
    <property type="term" value="F:ATP-dependent diacylglycerol kinase activity"/>
    <property type="evidence" value="ECO:0007669"/>
    <property type="project" value="TreeGrafter"/>
</dbReference>
<evidence type="ECO:0000256" key="10">
    <source>
        <dbReference type="ARBA" id="ARBA00023209"/>
    </source>
</evidence>
<feature type="domain" description="DAGKc" evidence="12">
    <location>
        <begin position="1"/>
        <end position="127"/>
    </location>
</feature>
<organism evidence="13 14">
    <name type="scientific">Rubrivirga marina</name>
    <dbReference type="NCBI Taxonomy" id="1196024"/>
    <lineage>
        <taxon>Bacteria</taxon>
        <taxon>Pseudomonadati</taxon>
        <taxon>Rhodothermota</taxon>
        <taxon>Rhodothermia</taxon>
        <taxon>Rhodothermales</taxon>
        <taxon>Rubricoccaceae</taxon>
        <taxon>Rubrivirga</taxon>
    </lineage>
</organism>
<comment type="cofactor">
    <cofactor evidence="1">
        <name>Mg(2+)</name>
        <dbReference type="ChEBI" id="CHEBI:18420"/>
    </cofactor>
</comment>
<keyword evidence="11" id="KW-1208">Phospholipid metabolism</keyword>
<dbReference type="SUPFAM" id="SSF111331">
    <property type="entry name" value="NAD kinase/diacylglycerol kinase-like"/>
    <property type="match status" value="1"/>
</dbReference>
<evidence type="ECO:0000313" key="13">
    <source>
        <dbReference type="EMBL" id="PAP77028.1"/>
    </source>
</evidence>
<evidence type="ECO:0000256" key="2">
    <source>
        <dbReference type="ARBA" id="ARBA00022516"/>
    </source>
</evidence>
<evidence type="ECO:0000256" key="7">
    <source>
        <dbReference type="ARBA" id="ARBA00022840"/>
    </source>
</evidence>
<evidence type="ECO:0000256" key="4">
    <source>
        <dbReference type="ARBA" id="ARBA00022723"/>
    </source>
</evidence>
<dbReference type="PANTHER" id="PTHR12358">
    <property type="entry name" value="SPHINGOSINE KINASE"/>
    <property type="match status" value="1"/>
</dbReference>
<evidence type="ECO:0000256" key="6">
    <source>
        <dbReference type="ARBA" id="ARBA00022777"/>
    </source>
</evidence>
<comment type="caution">
    <text evidence="13">The sequence shown here is derived from an EMBL/GenBank/DDBJ whole genome shotgun (WGS) entry which is preliminary data.</text>
</comment>
<dbReference type="InterPro" id="IPR016064">
    <property type="entry name" value="NAD/diacylglycerol_kinase_sf"/>
</dbReference>
<dbReference type="RefSeq" id="WP_179299592.1">
    <property type="nucleotide sequence ID" value="NZ_MQWD01000001.1"/>
</dbReference>
<keyword evidence="8" id="KW-0460">Magnesium</keyword>
<evidence type="ECO:0000256" key="8">
    <source>
        <dbReference type="ARBA" id="ARBA00022842"/>
    </source>
</evidence>
<dbReference type="Pfam" id="PF00781">
    <property type="entry name" value="DAGK_cat"/>
    <property type="match status" value="1"/>
</dbReference>
<dbReference type="InterPro" id="IPR017438">
    <property type="entry name" value="ATP-NAD_kinase_N"/>
</dbReference>
<evidence type="ECO:0000256" key="11">
    <source>
        <dbReference type="ARBA" id="ARBA00023264"/>
    </source>
</evidence>
<sequence>MTAHVLVNPAARGGRNQALRPALDGHLAAVGIEAEVWETAAPGDAERMARCLGEEGVLVIVAGGDGTVHEVVNGLVGTGGTLAVLPVGTGNDYAHALGMADDLAEAARQVATAGVRAADVGRVRWTDADGVFHERLFANGLGLGFDARVAALASETKWLGGQAAYLAAVFRTLWAWRRPTLRARVRSVVPAGGADEMPALDVDESLFLCEIGNGHSAGGGFLLTPDATPFDGLLDVCYVRHVATARALRLLPTTFSGAHVTAPEVTMARVSGLTLAVEPSVGVHADGEILTAGAVALDVEVLPGAIAVVAPARTA</sequence>
<evidence type="ECO:0000256" key="9">
    <source>
        <dbReference type="ARBA" id="ARBA00023098"/>
    </source>
</evidence>
<dbReference type="Pfam" id="PF19279">
    <property type="entry name" value="YegS_C"/>
    <property type="match status" value="1"/>
</dbReference>
<keyword evidence="3" id="KW-0808">Transferase</keyword>
<dbReference type="InterPro" id="IPR045540">
    <property type="entry name" value="YegS/DAGK_C"/>
</dbReference>
<keyword evidence="7" id="KW-0067">ATP-binding</keyword>
<reference evidence="13 14" key="1">
    <citation type="submission" date="2016-11" db="EMBL/GenBank/DDBJ databases">
        <title>Study of marine rhodopsin-containing bacteria.</title>
        <authorList>
            <person name="Yoshizawa S."/>
            <person name="Kumagai Y."/>
            <person name="Kogure K."/>
        </authorList>
    </citation>
    <scope>NUCLEOTIDE SEQUENCE [LARGE SCALE GENOMIC DNA]</scope>
    <source>
        <strain evidence="13 14">SAORIC-28</strain>
    </source>
</reference>
<dbReference type="NCBIfam" id="TIGR00147">
    <property type="entry name" value="YegS/Rv2252/BmrU family lipid kinase"/>
    <property type="match status" value="1"/>
</dbReference>
<dbReference type="InterPro" id="IPR005218">
    <property type="entry name" value="Diacylglycerol/lipid_kinase"/>
</dbReference>
<dbReference type="AlphaFoldDB" id="A0A271J1A2"/>
<dbReference type="GO" id="GO:0005524">
    <property type="term" value="F:ATP binding"/>
    <property type="evidence" value="ECO:0007669"/>
    <property type="project" value="UniProtKB-KW"/>
</dbReference>
<dbReference type="Gene3D" id="2.60.200.40">
    <property type="match status" value="1"/>
</dbReference>
<dbReference type="InterPro" id="IPR001206">
    <property type="entry name" value="Diacylglycerol_kinase_cat_dom"/>
</dbReference>
<keyword evidence="4" id="KW-0479">Metal-binding</keyword>
<dbReference type="PANTHER" id="PTHR12358:SF106">
    <property type="entry name" value="LIPID KINASE YEGS"/>
    <property type="match status" value="1"/>
</dbReference>
<evidence type="ECO:0000256" key="3">
    <source>
        <dbReference type="ARBA" id="ARBA00022679"/>
    </source>
</evidence>
<gene>
    <name evidence="13" type="ORF">BSZ37_11590</name>
</gene>
<evidence type="ECO:0000256" key="1">
    <source>
        <dbReference type="ARBA" id="ARBA00001946"/>
    </source>
</evidence>
<dbReference type="GO" id="GO:0046872">
    <property type="term" value="F:metal ion binding"/>
    <property type="evidence" value="ECO:0007669"/>
    <property type="project" value="UniProtKB-KW"/>
</dbReference>
<keyword evidence="10" id="KW-0594">Phospholipid biosynthesis</keyword>
<keyword evidence="14" id="KW-1185">Reference proteome</keyword>
<evidence type="ECO:0000313" key="14">
    <source>
        <dbReference type="Proteomes" id="UP000216339"/>
    </source>
</evidence>
<dbReference type="EMBL" id="MQWD01000001">
    <property type="protein sequence ID" value="PAP77028.1"/>
    <property type="molecule type" value="Genomic_DNA"/>
</dbReference>
<proteinExistence type="predicted"/>
<accession>A0A271J1A2</accession>
<evidence type="ECO:0000256" key="5">
    <source>
        <dbReference type="ARBA" id="ARBA00022741"/>
    </source>
</evidence>
<keyword evidence="2" id="KW-0444">Lipid biosynthesis</keyword>
<dbReference type="Proteomes" id="UP000216339">
    <property type="component" value="Unassembled WGS sequence"/>
</dbReference>
<keyword evidence="5" id="KW-0547">Nucleotide-binding</keyword>
<dbReference type="InterPro" id="IPR050187">
    <property type="entry name" value="Lipid_Phosphate_FormReg"/>
</dbReference>
<dbReference type="Gene3D" id="3.40.50.10330">
    <property type="entry name" value="Probable inorganic polyphosphate/atp-NAD kinase, domain 1"/>
    <property type="match status" value="1"/>
</dbReference>
<protein>
    <recommendedName>
        <fullName evidence="12">DAGKc domain-containing protein</fullName>
    </recommendedName>
</protein>
<dbReference type="SMART" id="SM00046">
    <property type="entry name" value="DAGKc"/>
    <property type="match status" value="1"/>
</dbReference>
<keyword evidence="9" id="KW-0443">Lipid metabolism</keyword>
<dbReference type="GO" id="GO:0005886">
    <property type="term" value="C:plasma membrane"/>
    <property type="evidence" value="ECO:0007669"/>
    <property type="project" value="TreeGrafter"/>
</dbReference>
<evidence type="ECO:0000259" key="12">
    <source>
        <dbReference type="PROSITE" id="PS50146"/>
    </source>
</evidence>
<keyword evidence="6" id="KW-0418">Kinase</keyword>
<name>A0A271J1A2_9BACT</name>
<dbReference type="GO" id="GO:0008654">
    <property type="term" value="P:phospholipid biosynthetic process"/>
    <property type="evidence" value="ECO:0007669"/>
    <property type="project" value="UniProtKB-KW"/>
</dbReference>
<dbReference type="PROSITE" id="PS50146">
    <property type="entry name" value="DAGK"/>
    <property type="match status" value="1"/>
</dbReference>